<dbReference type="Gene3D" id="1.10.3720.10">
    <property type="entry name" value="MetI-like"/>
    <property type="match status" value="1"/>
</dbReference>
<proteinExistence type="inferred from homology"/>
<dbReference type="Pfam" id="PF00528">
    <property type="entry name" value="BPD_transp_1"/>
    <property type="match status" value="1"/>
</dbReference>
<dbReference type="GO" id="GO:0055085">
    <property type="term" value="P:transmembrane transport"/>
    <property type="evidence" value="ECO:0007669"/>
    <property type="project" value="InterPro"/>
</dbReference>
<evidence type="ECO:0000256" key="3">
    <source>
        <dbReference type="ARBA" id="ARBA00022475"/>
    </source>
</evidence>
<evidence type="ECO:0000256" key="2">
    <source>
        <dbReference type="ARBA" id="ARBA00022448"/>
    </source>
</evidence>
<keyword evidence="5 7" id="KW-1133">Transmembrane helix</keyword>
<accession>A0A919GBK6</accession>
<protein>
    <submittedName>
        <fullName evidence="10">ABC transporter permease</fullName>
    </submittedName>
</protein>
<dbReference type="SUPFAM" id="SSF161098">
    <property type="entry name" value="MetI-like"/>
    <property type="match status" value="1"/>
</dbReference>
<evidence type="ECO:0000256" key="5">
    <source>
        <dbReference type="ARBA" id="ARBA00022989"/>
    </source>
</evidence>
<feature type="domain" description="ABC transmembrane type-1" evidence="9">
    <location>
        <begin position="112"/>
        <end position="305"/>
    </location>
</feature>
<reference evidence="10" key="2">
    <citation type="submission" date="2020-09" db="EMBL/GenBank/DDBJ databases">
        <authorList>
            <person name="Sun Q."/>
            <person name="Zhou Y."/>
        </authorList>
    </citation>
    <scope>NUCLEOTIDE SEQUENCE</scope>
    <source>
        <strain evidence="10">CGMCC 4.7403</strain>
    </source>
</reference>
<gene>
    <name evidence="10" type="ORF">GCM10017771_01410</name>
</gene>
<feature type="transmembrane region" description="Helical" evidence="7">
    <location>
        <begin position="181"/>
        <end position="200"/>
    </location>
</feature>
<keyword evidence="2 7" id="KW-0813">Transport</keyword>
<dbReference type="PANTHER" id="PTHR43744:SF12">
    <property type="entry name" value="ABC TRANSPORTER PERMEASE PROTEIN MG189-RELATED"/>
    <property type="match status" value="1"/>
</dbReference>
<dbReference type="AlphaFoldDB" id="A0A919GBK6"/>
<evidence type="ECO:0000313" key="10">
    <source>
        <dbReference type="EMBL" id="GHH80910.1"/>
    </source>
</evidence>
<feature type="transmembrane region" description="Helical" evidence="7">
    <location>
        <begin position="116"/>
        <end position="135"/>
    </location>
</feature>
<comment type="similarity">
    <text evidence="7">Belongs to the binding-protein-dependent transport system permease family.</text>
</comment>
<evidence type="ECO:0000256" key="1">
    <source>
        <dbReference type="ARBA" id="ARBA00004651"/>
    </source>
</evidence>
<sequence length="320" mass="35262">MALTENRKENGEKNGKKNGAETAAGPSRGGAVRWRTRPDPAARSRGGQRFLLLGLVLAGAYSLFPVYWLIIAATKDRVGLYQSNGLWFSDFHLWENLQQVFTYEDGIFLRWTANSFLYAGVGSLGGTLIALATGYGLARFDFPGRGVVFAAVVGSFLIPIALLTLPLYLMFSKIGLVDTPWAMLIPCLINPFSVYLAKVYTEATIPFELLEAARIDGAGELRIFFSIVLRMMTTGGATVFLLAFVNTWNAFFLPLTVLRGQENWTLNLGLYNWTGKRSESGIDLTSLVLTGALLSIIPMAIMMVAMRRYWRTGVTMGALK</sequence>
<evidence type="ECO:0000256" key="8">
    <source>
        <dbReference type="SAM" id="MobiDB-lite"/>
    </source>
</evidence>
<evidence type="ECO:0000256" key="4">
    <source>
        <dbReference type="ARBA" id="ARBA00022692"/>
    </source>
</evidence>
<dbReference type="GO" id="GO:0005886">
    <property type="term" value="C:plasma membrane"/>
    <property type="evidence" value="ECO:0007669"/>
    <property type="project" value="UniProtKB-SubCell"/>
</dbReference>
<feature type="transmembrane region" description="Helical" evidence="7">
    <location>
        <begin position="221"/>
        <end position="245"/>
    </location>
</feature>
<comment type="subcellular location">
    <subcellularLocation>
        <location evidence="1 7">Cell membrane</location>
        <topology evidence="1 7">Multi-pass membrane protein</topology>
    </subcellularLocation>
</comment>
<organism evidence="10 11">
    <name type="scientific">Streptomyces capitiformicae</name>
    <dbReference type="NCBI Taxonomy" id="2014920"/>
    <lineage>
        <taxon>Bacteria</taxon>
        <taxon>Bacillati</taxon>
        <taxon>Actinomycetota</taxon>
        <taxon>Actinomycetes</taxon>
        <taxon>Kitasatosporales</taxon>
        <taxon>Streptomycetaceae</taxon>
        <taxon>Streptomyces</taxon>
    </lineage>
</organism>
<dbReference type="RefSeq" id="WP_189780373.1">
    <property type="nucleotide sequence ID" value="NZ_BNAT01000001.1"/>
</dbReference>
<dbReference type="InterPro" id="IPR000515">
    <property type="entry name" value="MetI-like"/>
</dbReference>
<dbReference type="PANTHER" id="PTHR43744">
    <property type="entry name" value="ABC TRANSPORTER PERMEASE PROTEIN MG189-RELATED-RELATED"/>
    <property type="match status" value="1"/>
</dbReference>
<reference evidence="10" key="1">
    <citation type="journal article" date="2014" name="Int. J. Syst. Evol. Microbiol.">
        <title>Complete genome sequence of Corynebacterium casei LMG S-19264T (=DSM 44701T), isolated from a smear-ripened cheese.</title>
        <authorList>
            <consortium name="US DOE Joint Genome Institute (JGI-PGF)"/>
            <person name="Walter F."/>
            <person name="Albersmeier A."/>
            <person name="Kalinowski J."/>
            <person name="Ruckert C."/>
        </authorList>
    </citation>
    <scope>NUCLEOTIDE SEQUENCE</scope>
    <source>
        <strain evidence="10">CGMCC 4.7403</strain>
    </source>
</reference>
<feature type="transmembrane region" description="Helical" evidence="7">
    <location>
        <begin position="284"/>
        <end position="306"/>
    </location>
</feature>
<evidence type="ECO:0000256" key="7">
    <source>
        <dbReference type="RuleBase" id="RU363032"/>
    </source>
</evidence>
<dbReference type="PROSITE" id="PS50928">
    <property type="entry name" value="ABC_TM1"/>
    <property type="match status" value="1"/>
</dbReference>
<dbReference type="CDD" id="cd06261">
    <property type="entry name" value="TM_PBP2"/>
    <property type="match status" value="1"/>
</dbReference>
<feature type="transmembrane region" description="Helical" evidence="7">
    <location>
        <begin position="147"/>
        <end position="169"/>
    </location>
</feature>
<dbReference type="InterPro" id="IPR035906">
    <property type="entry name" value="MetI-like_sf"/>
</dbReference>
<evidence type="ECO:0000259" key="9">
    <source>
        <dbReference type="PROSITE" id="PS50928"/>
    </source>
</evidence>
<keyword evidence="3" id="KW-1003">Cell membrane</keyword>
<evidence type="ECO:0000256" key="6">
    <source>
        <dbReference type="ARBA" id="ARBA00023136"/>
    </source>
</evidence>
<keyword evidence="6 7" id="KW-0472">Membrane</keyword>
<feature type="transmembrane region" description="Helical" evidence="7">
    <location>
        <begin position="50"/>
        <end position="71"/>
    </location>
</feature>
<dbReference type="Proteomes" id="UP000603227">
    <property type="component" value="Unassembled WGS sequence"/>
</dbReference>
<keyword evidence="11" id="KW-1185">Reference proteome</keyword>
<comment type="caution">
    <text evidence="10">The sequence shown here is derived from an EMBL/GenBank/DDBJ whole genome shotgun (WGS) entry which is preliminary data.</text>
</comment>
<feature type="compositionally biased region" description="Basic and acidic residues" evidence="8">
    <location>
        <begin position="1"/>
        <end position="19"/>
    </location>
</feature>
<keyword evidence="4 7" id="KW-0812">Transmembrane</keyword>
<name>A0A919GBK6_9ACTN</name>
<dbReference type="EMBL" id="BNAT01000001">
    <property type="protein sequence ID" value="GHH80910.1"/>
    <property type="molecule type" value="Genomic_DNA"/>
</dbReference>
<evidence type="ECO:0000313" key="11">
    <source>
        <dbReference type="Proteomes" id="UP000603227"/>
    </source>
</evidence>
<feature type="region of interest" description="Disordered" evidence="8">
    <location>
        <begin position="1"/>
        <end position="44"/>
    </location>
</feature>